<dbReference type="PANTHER" id="PTHR33096">
    <property type="entry name" value="CXC2 DOMAIN-CONTAINING PROTEIN"/>
    <property type="match status" value="1"/>
</dbReference>
<dbReference type="Gene3D" id="3.40.395.10">
    <property type="entry name" value="Adenoviral Proteinase, Chain A"/>
    <property type="match status" value="1"/>
</dbReference>
<dbReference type="Pfam" id="PF18758">
    <property type="entry name" value="KDZ"/>
    <property type="match status" value="1"/>
</dbReference>
<feature type="compositionally biased region" description="Low complexity" evidence="5">
    <location>
        <begin position="423"/>
        <end position="440"/>
    </location>
</feature>
<evidence type="ECO:0000256" key="5">
    <source>
        <dbReference type="SAM" id="MobiDB-lite"/>
    </source>
</evidence>
<dbReference type="PANTHER" id="PTHR33096:SF1">
    <property type="entry name" value="CXC1-LIKE CYSTEINE CLUSTER ASSOCIATED WITH KDZ TRANSPOSASES DOMAIN-CONTAINING PROTEIN"/>
    <property type="match status" value="1"/>
</dbReference>
<comment type="similarity">
    <text evidence="1">Belongs to the peptidase C48 family.</text>
</comment>
<evidence type="ECO:0000313" key="8">
    <source>
        <dbReference type="Proteomes" id="UP000054279"/>
    </source>
</evidence>
<organism evidence="7 8">
    <name type="scientific">Sphaerobolus stellatus (strain SS14)</name>
    <dbReference type="NCBI Taxonomy" id="990650"/>
    <lineage>
        <taxon>Eukaryota</taxon>
        <taxon>Fungi</taxon>
        <taxon>Dikarya</taxon>
        <taxon>Basidiomycota</taxon>
        <taxon>Agaricomycotina</taxon>
        <taxon>Agaricomycetes</taxon>
        <taxon>Phallomycetidae</taxon>
        <taxon>Geastrales</taxon>
        <taxon>Sphaerobolaceae</taxon>
        <taxon>Sphaerobolus</taxon>
    </lineage>
</organism>
<feature type="compositionally biased region" description="Polar residues" evidence="5">
    <location>
        <begin position="441"/>
        <end position="451"/>
    </location>
</feature>
<dbReference type="HOGENOM" id="CLU_004552_10_4_1"/>
<dbReference type="OrthoDB" id="1939479at2759"/>
<evidence type="ECO:0000256" key="3">
    <source>
        <dbReference type="ARBA" id="ARBA00022801"/>
    </source>
</evidence>
<name>A0A0C9U9E9_SPHS4</name>
<dbReference type="PROSITE" id="PS50600">
    <property type="entry name" value="ULP_PROTEASE"/>
    <property type="match status" value="1"/>
</dbReference>
<dbReference type="EMBL" id="KN837150">
    <property type="protein sequence ID" value="KIJ39698.1"/>
    <property type="molecule type" value="Genomic_DNA"/>
</dbReference>
<evidence type="ECO:0000256" key="2">
    <source>
        <dbReference type="ARBA" id="ARBA00022670"/>
    </source>
</evidence>
<keyword evidence="8" id="KW-1185">Reference proteome</keyword>
<dbReference type="GO" id="GO:0019783">
    <property type="term" value="F:ubiquitin-like protein peptidase activity"/>
    <property type="evidence" value="ECO:0007669"/>
    <property type="project" value="UniProtKB-ARBA"/>
</dbReference>
<accession>A0A0C9U9E9</accession>
<feature type="coiled-coil region" evidence="4">
    <location>
        <begin position="795"/>
        <end position="837"/>
    </location>
</feature>
<protein>
    <recommendedName>
        <fullName evidence="6">Ubiquitin-like protease family profile domain-containing protein</fullName>
    </recommendedName>
</protein>
<dbReference type="GO" id="GO:0006508">
    <property type="term" value="P:proteolysis"/>
    <property type="evidence" value="ECO:0007669"/>
    <property type="project" value="UniProtKB-KW"/>
</dbReference>
<evidence type="ECO:0000313" key="7">
    <source>
        <dbReference type="EMBL" id="KIJ39698.1"/>
    </source>
</evidence>
<sequence length="1448" mass="163317">MSSMGRQALAGSRRKAKQRKSTARKEKEVKNNPDYSLKSAEDIKAIRQPHGAPRLPTTPRKGAIIAMPFGQTFVQTRTLPGNTRGAISKSKQAKSSATLSSTNTGSSNLSPSPPLDPITSGDDDMWGLDLNRIITHEVATECEQEAKTKQANHGRYAHKKANQFRRWVDSIIPNLLPQYLKLQRLTEQGRLPVPASELDAVEHRLCTCNQVHPRLRVAAAYWNRLEDINLVYCSCKPASELLLARGLFPCAPLRPSVAFDINLLDLVSISMFYITPSISGWGLSLEWFWKERGYMVGQREFIKRRFAASYQWYNVLRDSAKDHVNARIQEIVQSNGHSSSMRATATARTSPMTSNTTREHIPDEVNTSRETSTTSSQSGIAIPSTECVHVASLPFPQPSMLPSLPSNSASTPTLPSVIVNALNPTSTSGNTPNPSSMSGNDLHSPSTSTDIHSLPPTSNNPPSPPSNIRTRPSEHLRSSCPLCFGGERPALLLSKTHCVVAINANFAQKCLKPRSKDVPLVHPQTQFIPKSIVTFMEEYIEVQRKRKPKATTQLNLRLPEEVLAECEDSFIAAQETEVKASVVTFMDTGLVAMVCCHDRLLWLINMTTPGERQHYAYTLIKLLFKHLPDDWNVGLLYDIACQIERSMIKHNILPELYDRLAFAVSVFHAYGHQWPCQLLYHPRKAVGFGLSDGEGCERFWSSLKRLISSLRVSGCWVIDHQIIHNKADTMRNLGSFITRKRKVCSSREEKARKILRAHCIGHSLIRDQWSVQVMSQTAPLRKFSKKTVNQLVDSILEMRTQHEEHQSRIVRLEKQVAASLERDEEDYTLALEELKTERELGATDPQKLLALKDSAFLRIKLHAKALKIQLRKKLVDQKFERSRLDKAYQQQVVRDKDHQQTKSLLKCSREAITSLVSRYNKLVGDMEAMKKRGMVGRRVDIPTRLNTEELYRLDVDDAIWLDALEEGEDSAMPCWMSDEAIRPCIPALLECDRVAEEWERLNAEEGALKGWLREEINELLGAKALVLDNVDLTYQINLRLADLWNVSEHWRRVLDKFFLDQTCWMKPSERPAFSQLIEPSILDPGPQWGVRFDTQAGNGNEDTDESVIGTSSEISEEGEEELLQLLEDELRREMTYANSTAEEDVVEAEQEVAADEANVMIEPQPMKMPSNHSENNNVVVTAMDGNLESRETMLGWMADVSTLMATRKGKNMRSCGEYYCDLEYVIRLIEGGKWFDGSVITVVTEAMAQSIGDDAMANHITPKVLSSARRLRDEGDVPAVRETVLPVIIRHALKIFKGTEKVWVIPTHVPNHWTLVAVHVTEKTIRFYDSLPQRYGAVVDETRVGEEVTDVLNLAWQKAGKEGPMPKFKWISEERPARQVNGYNCGAFVLADIASYMRYGVPSDCGQDRMPAWRAAFVELLCALERVTAVPHRRMGPTRETPVWDLDA</sequence>
<dbReference type="InterPro" id="IPR040521">
    <property type="entry name" value="KDZ"/>
</dbReference>
<evidence type="ECO:0000256" key="1">
    <source>
        <dbReference type="ARBA" id="ARBA00005234"/>
    </source>
</evidence>
<dbReference type="InterPro" id="IPR003653">
    <property type="entry name" value="Peptidase_C48_C"/>
</dbReference>
<feature type="region of interest" description="Disordered" evidence="5">
    <location>
        <begin position="1"/>
        <end position="60"/>
    </location>
</feature>
<keyword evidence="3" id="KW-0378">Hydrolase</keyword>
<dbReference type="Pfam" id="PF02902">
    <property type="entry name" value="Peptidase_C48"/>
    <property type="match status" value="1"/>
</dbReference>
<dbReference type="Proteomes" id="UP000054279">
    <property type="component" value="Unassembled WGS sequence"/>
</dbReference>
<feature type="compositionally biased region" description="Low complexity" evidence="5">
    <location>
        <begin position="86"/>
        <end position="110"/>
    </location>
</feature>
<feature type="compositionally biased region" description="Basic and acidic residues" evidence="5">
    <location>
        <begin position="357"/>
        <end position="367"/>
    </location>
</feature>
<evidence type="ECO:0000256" key="4">
    <source>
        <dbReference type="SAM" id="Coils"/>
    </source>
</evidence>
<keyword evidence="4" id="KW-0175">Coiled coil</keyword>
<feature type="region of interest" description="Disordered" evidence="5">
    <location>
        <begin position="80"/>
        <end position="122"/>
    </location>
</feature>
<dbReference type="InterPro" id="IPR038765">
    <property type="entry name" value="Papain-like_cys_pep_sf"/>
</dbReference>
<proteinExistence type="inferred from homology"/>
<feature type="compositionally biased region" description="Polar residues" evidence="5">
    <location>
        <begin position="331"/>
        <end position="356"/>
    </location>
</feature>
<evidence type="ECO:0000259" key="6">
    <source>
        <dbReference type="PROSITE" id="PS50600"/>
    </source>
</evidence>
<dbReference type="GO" id="GO:0008234">
    <property type="term" value="F:cysteine-type peptidase activity"/>
    <property type="evidence" value="ECO:0007669"/>
    <property type="project" value="InterPro"/>
</dbReference>
<gene>
    <name evidence="7" type="ORF">M422DRAFT_257522</name>
</gene>
<feature type="coiled-coil region" evidence="4">
    <location>
        <begin position="1131"/>
        <end position="1158"/>
    </location>
</feature>
<feature type="region of interest" description="Disordered" evidence="5">
    <location>
        <begin position="419"/>
        <end position="473"/>
    </location>
</feature>
<dbReference type="SUPFAM" id="SSF54001">
    <property type="entry name" value="Cysteine proteinases"/>
    <property type="match status" value="1"/>
</dbReference>
<feature type="compositionally biased region" description="Basic residues" evidence="5">
    <location>
        <begin position="12"/>
        <end position="22"/>
    </location>
</feature>
<keyword evidence="2" id="KW-0645">Protease</keyword>
<feature type="compositionally biased region" description="Low complexity" evidence="5">
    <location>
        <begin position="368"/>
        <end position="378"/>
    </location>
</feature>
<feature type="domain" description="Ubiquitin-like protease family profile" evidence="6">
    <location>
        <begin position="1218"/>
        <end position="1396"/>
    </location>
</feature>
<reference evidence="7 8" key="1">
    <citation type="submission" date="2014-06" db="EMBL/GenBank/DDBJ databases">
        <title>Evolutionary Origins and Diversification of the Mycorrhizal Mutualists.</title>
        <authorList>
            <consortium name="DOE Joint Genome Institute"/>
            <consortium name="Mycorrhizal Genomics Consortium"/>
            <person name="Kohler A."/>
            <person name="Kuo A."/>
            <person name="Nagy L.G."/>
            <person name="Floudas D."/>
            <person name="Copeland A."/>
            <person name="Barry K.W."/>
            <person name="Cichocki N."/>
            <person name="Veneault-Fourrey C."/>
            <person name="LaButti K."/>
            <person name="Lindquist E.A."/>
            <person name="Lipzen A."/>
            <person name="Lundell T."/>
            <person name="Morin E."/>
            <person name="Murat C."/>
            <person name="Riley R."/>
            <person name="Ohm R."/>
            <person name="Sun H."/>
            <person name="Tunlid A."/>
            <person name="Henrissat B."/>
            <person name="Grigoriev I.V."/>
            <person name="Hibbett D.S."/>
            <person name="Martin F."/>
        </authorList>
    </citation>
    <scope>NUCLEOTIDE SEQUENCE [LARGE SCALE GENOMIC DNA]</scope>
    <source>
        <strain evidence="7 8">SS14</strain>
    </source>
</reference>
<feature type="region of interest" description="Disordered" evidence="5">
    <location>
        <begin position="331"/>
        <end position="382"/>
    </location>
</feature>